<feature type="region of interest" description="Disordered" evidence="1">
    <location>
        <begin position="431"/>
        <end position="458"/>
    </location>
</feature>
<dbReference type="InterPro" id="IPR000014">
    <property type="entry name" value="PAS"/>
</dbReference>
<feature type="transmembrane region" description="Helical" evidence="2">
    <location>
        <begin position="172"/>
        <end position="191"/>
    </location>
</feature>
<keyword evidence="6" id="KW-1185">Reference proteome</keyword>
<dbReference type="STRING" id="1028.SAMN05661096_00807"/>
<dbReference type="SUPFAM" id="SSF55785">
    <property type="entry name" value="PYP-like sensor domain (PAS domain)"/>
    <property type="match status" value="1"/>
</dbReference>
<protein>
    <submittedName>
        <fullName evidence="5">PAS domain S-box-containing protein</fullName>
    </submittedName>
</protein>
<feature type="domain" description="PAC" evidence="4">
    <location>
        <begin position="554"/>
        <end position="608"/>
    </location>
</feature>
<feature type="transmembrane region" description="Helical" evidence="2">
    <location>
        <begin position="105"/>
        <end position="124"/>
    </location>
</feature>
<dbReference type="EMBL" id="FXAW01000001">
    <property type="protein sequence ID" value="SMG15786.1"/>
    <property type="molecule type" value="Genomic_DNA"/>
</dbReference>
<dbReference type="InterPro" id="IPR052155">
    <property type="entry name" value="Biofilm_reg_signaling"/>
</dbReference>
<accession>A0A1X7ILD7</accession>
<feature type="domain" description="PAS" evidence="3">
    <location>
        <begin position="502"/>
        <end position="553"/>
    </location>
</feature>
<dbReference type="CDD" id="cd00130">
    <property type="entry name" value="PAS"/>
    <property type="match status" value="1"/>
</dbReference>
<evidence type="ECO:0000313" key="5">
    <source>
        <dbReference type="EMBL" id="SMG15786.1"/>
    </source>
</evidence>
<dbReference type="RefSeq" id="WP_085515784.1">
    <property type="nucleotide sequence ID" value="NZ_FXAW01000001.1"/>
</dbReference>
<name>A0A1X7ILD7_9BACT</name>
<dbReference type="InterPro" id="IPR001610">
    <property type="entry name" value="PAC"/>
</dbReference>
<feature type="transmembrane region" description="Helical" evidence="2">
    <location>
        <begin position="77"/>
        <end position="99"/>
    </location>
</feature>
<dbReference type="InterPro" id="IPR013655">
    <property type="entry name" value="PAS_fold_3"/>
</dbReference>
<dbReference type="SMART" id="SM00086">
    <property type="entry name" value="PAC"/>
    <property type="match status" value="1"/>
</dbReference>
<reference evidence="6" key="1">
    <citation type="submission" date="2017-04" db="EMBL/GenBank/DDBJ databases">
        <authorList>
            <person name="Varghese N."/>
            <person name="Submissions S."/>
        </authorList>
    </citation>
    <scope>NUCLEOTIDE SEQUENCE [LARGE SCALE GENOMIC DNA]</scope>
    <source>
        <strain evidence="6">DSM 4125</strain>
    </source>
</reference>
<dbReference type="InterPro" id="IPR035965">
    <property type="entry name" value="PAS-like_dom_sf"/>
</dbReference>
<dbReference type="PROSITE" id="PS50113">
    <property type="entry name" value="PAC"/>
    <property type="match status" value="1"/>
</dbReference>
<dbReference type="AlphaFoldDB" id="A0A1X7ILD7"/>
<proteinExistence type="predicted"/>
<organism evidence="5 6">
    <name type="scientific">Marivirga sericea</name>
    <dbReference type="NCBI Taxonomy" id="1028"/>
    <lineage>
        <taxon>Bacteria</taxon>
        <taxon>Pseudomonadati</taxon>
        <taxon>Bacteroidota</taxon>
        <taxon>Cytophagia</taxon>
        <taxon>Cytophagales</taxon>
        <taxon>Marivirgaceae</taxon>
        <taxon>Marivirga</taxon>
    </lineage>
</organism>
<dbReference type="PANTHER" id="PTHR44757:SF2">
    <property type="entry name" value="BIOFILM ARCHITECTURE MAINTENANCE PROTEIN MBAA"/>
    <property type="match status" value="1"/>
</dbReference>
<dbReference type="Pfam" id="PF08447">
    <property type="entry name" value="PAS_3"/>
    <property type="match status" value="1"/>
</dbReference>
<feature type="transmembrane region" description="Helical" evidence="2">
    <location>
        <begin position="54"/>
        <end position="70"/>
    </location>
</feature>
<dbReference type="InterPro" id="IPR003018">
    <property type="entry name" value="GAF"/>
</dbReference>
<sequence length="619" mass="71328">MNIFLRLQNIGVDRNFDDYVNSKIRLSNAVALFNILFVAIPFSVISFLYVKELIAIPILGIVSMILVWVFNKISLIYLARILSALTPLLLAALFTSNLLKGNEELPVVMFLIMIAFSIIPFLVFDIRERGYLIFSVVFNFVIFVGVEYLPFVWIEKADLDFITEGFLFELNYIVSIVLIYTIVFMLAYINYRSELKGQRLIESNQKQTQDLHESENVLKKNLEEVQKAQNEEKNRAWVTEGLGRINSLTRQYDDPAALSKEVISEIVKYVDASQGAIYLVERDEGEEETFMEMKAAFAFGRRKGVKDRVKVGEGLIGQCYLEKDMIFLTEVPDDFVKIKSGLGDAPPKNIVIMPLMTNEKIEGILEVASFQVLPDYKVDYLKKLGESLATSFSMNKINANTKKLLELSQEQEEQMRSQAEELHQNMEELQATQEEMQRKNKETEEQNQQLQQQEEELRQNMEELSAQSDEMEKQMKEMEKIQAEMKAREDILNESTIISEADLFGTITYVNDKLIEVAKYSREEMLGEPHSLFRHPDMPSQIYKLMWDTIKSGKVFRGTVKNKAKDGSVYWVDAVISPVFDADGKPKKYIGVRYVIEQEKVAQKLFDQQLERLGLMRGN</sequence>
<dbReference type="Gene3D" id="3.30.450.20">
    <property type="entry name" value="PAS domain"/>
    <property type="match status" value="1"/>
</dbReference>
<dbReference type="PROSITE" id="PS50112">
    <property type="entry name" value="PAS"/>
    <property type="match status" value="1"/>
</dbReference>
<dbReference type="NCBIfam" id="TIGR00229">
    <property type="entry name" value="sensory_box"/>
    <property type="match status" value="1"/>
</dbReference>
<dbReference type="Pfam" id="PF13185">
    <property type="entry name" value="GAF_2"/>
    <property type="match status" value="1"/>
</dbReference>
<evidence type="ECO:0000259" key="3">
    <source>
        <dbReference type="PROSITE" id="PS50112"/>
    </source>
</evidence>
<feature type="compositionally biased region" description="Basic and acidic residues" evidence="1">
    <location>
        <begin position="435"/>
        <end position="444"/>
    </location>
</feature>
<dbReference type="InterPro" id="IPR000700">
    <property type="entry name" value="PAS-assoc_C"/>
</dbReference>
<evidence type="ECO:0000313" key="6">
    <source>
        <dbReference type="Proteomes" id="UP000193804"/>
    </source>
</evidence>
<gene>
    <name evidence="5" type="ORF">SAMN05661096_00807</name>
</gene>
<dbReference type="Proteomes" id="UP000193804">
    <property type="component" value="Unassembled WGS sequence"/>
</dbReference>
<keyword evidence="2" id="KW-0812">Transmembrane</keyword>
<keyword evidence="2" id="KW-0472">Membrane</keyword>
<dbReference type="SUPFAM" id="SSF55781">
    <property type="entry name" value="GAF domain-like"/>
    <property type="match status" value="1"/>
</dbReference>
<evidence type="ECO:0000256" key="1">
    <source>
        <dbReference type="SAM" id="MobiDB-lite"/>
    </source>
</evidence>
<evidence type="ECO:0000256" key="2">
    <source>
        <dbReference type="SAM" id="Phobius"/>
    </source>
</evidence>
<dbReference type="OrthoDB" id="1120715at2"/>
<dbReference type="PANTHER" id="PTHR44757">
    <property type="entry name" value="DIGUANYLATE CYCLASE DGCP"/>
    <property type="match status" value="1"/>
</dbReference>
<feature type="transmembrane region" description="Helical" evidence="2">
    <location>
        <begin position="131"/>
        <end position="152"/>
    </location>
</feature>
<keyword evidence="2" id="KW-1133">Transmembrane helix</keyword>
<feature type="transmembrane region" description="Helical" evidence="2">
    <location>
        <begin position="29"/>
        <end position="48"/>
    </location>
</feature>
<dbReference type="InterPro" id="IPR029016">
    <property type="entry name" value="GAF-like_dom_sf"/>
</dbReference>
<dbReference type="Gene3D" id="3.30.450.40">
    <property type="match status" value="1"/>
</dbReference>
<evidence type="ECO:0000259" key="4">
    <source>
        <dbReference type="PROSITE" id="PS50113"/>
    </source>
</evidence>